<evidence type="ECO:0000313" key="11">
    <source>
        <dbReference type="Proteomes" id="UP000294299"/>
    </source>
</evidence>
<keyword evidence="6 8" id="KW-0472">Membrane</keyword>
<feature type="compositionally biased region" description="Low complexity" evidence="7">
    <location>
        <begin position="442"/>
        <end position="456"/>
    </location>
</feature>
<feature type="transmembrane region" description="Helical" evidence="8">
    <location>
        <begin position="275"/>
        <end position="308"/>
    </location>
</feature>
<protein>
    <submittedName>
        <fullName evidence="10">Kef-type K+ transport system, predicted NAD-binding component</fullName>
    </submittedName>
</protein>
<feature type="domain" description="Cation/H+ exchanger transmembrane" evidence="9">
    <location>
        <begin position="69"/>
        <end position="431"/>
    </location>
</feature>
<feature type="compositionally biased region" description="Basic and acidic residues" evidence="7">
    <location>
        <begin position="457"/>
        <end position="468"/>
    </location>
</feature>
<feature type="transmembrane region" description="Helical" evidence="8">
    <location>
        <begin position="202"/>
        <end position="222"/>
    </location>
</feature>
<gene>
    <name evidence="10" type="ORF">NFRAN_2613</name>
</gene>
<feature type="transmembrane region" description="Helical" evidence="8">
    <location>
        <begin position="114"/>
        <end position="132"/>
    </location>
</feature>
<feature type="transmembrane region" description="Helical" evidence="8">
    <location>
        <begin position="412"/>
        <end position="432"/>
    </location>
</feature>
<dbReference type="Proteomes" id="UP000294299">
    <property type="component" value="Chromosome NFRAN"/>
</dbReference>
<evidence type="ECO:0000256" key="1">
    <source>
        <dbReference type="ARBA" id="ARBA00004141"/>
    </source>
</evidence>
<comment type="subcellular location">
    <subcellularLocation>
        <location evidence="1">Membrane</location>
        <topology evidence="1">Multi-pass membrane protein</topology>
    </subcellularLocation>
</comment>
<keyword evidence="5 8" id="KW-1133">Transmembrane helix</keyword>
<name>A0A484IC84_9ARCH</name>
<evidence type="ECO:0000313" key="10">
    <source>
        <dbReference type="EMBL" id="VFJ14935.1"/>
    </source>
</evidence>
<evidence type="ECO:0000256" key="2">
    <source>
        <dbReference type="ARBA" id="ARBA00005551"/>
    </source>
</evidence>
<dbReference type="Pfam" id="PF00999">
    <property type="entry name" value="Na_H_Exchanger"/>
    <property type="match status" value="1"/>
</dbReference>
<dbReference type="EMBL" id="LR216287">
    <property type="protein sequence ID" value="VFJ14935.1"/>
    <property type="molecule type" value="Genomic_DNA"/>
</dbReference>
<dbReference type="GeneID" id="39421768"/>
<evidence type="ECO:0000256" key="8">
    <source>
        <dbReference type="SAM" id="Phobius"/>
    </source>
</evidence>
<dbReference type="PANTHER" id="PTHR42751:SF3">
    <property type="entry name" value="SODIUM_GLUTAMATE SYMPORTER"/>
    <property type="match status" value="1"/>
</dbReference>
<keyword evidence="3" id="KW-0813">Transport</keyword>
<proteinExistence type="inferred from homology"/>
<feature type="transmembrane region" description="Helical" evidence="8">
    <location>
        <begin position="234"/>
        <end position="254"/>
    </location>
</feature>
<accession>A0A484IC84</accession>
<dbReference type="InterPro" id="IPR006153">
    <property type="entry name" value="Cation/H_exchanger_TM"/>
</dbReference>
<keyword evidence="11" id="KW-1185">Reference proteome</keyword>
<dbReference type="GO" id="GO:1902600">
    <property type="term" value="P:proton transmembrane transport"/>
    <property type="evidence" value="ECO:0007669"/>
    <property type="project" value="InterPro"/>
</dbReference>
<organism evidence="10 11">
    <name type="scientific">Candidatus Nitrosocosmicus franklandianus</name>
    <dbReference type="NCBI Taxonomy" id="1798806"/>
    <lineage>
        <taxon>Archaea</taxon>
        <taxon>Nitrososphaerota</taxon>
        <taxon>Nitrososphaeria</taxon>
        <taxon>Nitrososphaerales</taxon>
        <taxon>Nitrososphaeraceae</taxon>
        <taxon>Candidatus Nitrosocosmicus</taxon>
    </lineage>
</organism>
<evidence type="ECO:0000256" key="7">
    <source>
        <dbReference type="SAM" id="MobiDB-lite"/>
    </source>
</evidence>
<dbReference type="KEGG" id="nfn:NFRAN_2613"/>
<dbReference type="RefSeq" id="WP_232037999.1">
    <property type="nucleotide sequence ID" value="NZ_LR216287.1"/>
</dbReference>
<comment type="similarity">
    <text evidence="2">Belongs to the monovalent cation:proton antiporter 2 (CPA2) transporter (TC 2.A.37) family.</text>
</comment>
<keyword evidence="4 8" id="KW-0812">Transmembrane</keyword>
<dbReference type="Gene3D" id="1.20.1530.20">
    <property type="match status" value="1"/>
</dbReference>
<feature type="transmembrane region" description="Helical" evidence="8">
    <location>
        <begin position="58"/>
        <end position="78"/>
    </location>
</feature>
<dbReference type="GO" id="GO:0015297">
    <property type="term" value="F:antiporter activity"/>
    <property type="evidence" value="ECO:0007669"/>
    <property type="project" value="InterPro"/>
</dbReference>
<dbReference type="InterPro" id="IPR038770">
    <property type="entry name" value="Na+/solute_symporter_sf"/>
</dbReference>
<feature type="transmembrane region" description="Helical" evidence="8">
    <location>
        <begin position="172"/>
        <end position="190"/>
    </location>
</feature>
<evidence type="ECO:0000256" key="4">
    <source>
        <dbReference type="ARBA" id="ARBA00022692"/>
    </source>
</evidence>
<sequence>MRDARYVLLFVAILSVIFLTSSLGAENGFSVLGLIPFANSSTSSTSSGTPLTSSPLELLVQDFAVIMIVATVMLFITYKLKQSAVIGYIIAGMIIGPYTPPFSLIFNIDTLNAFAELGIIMLLFVIGTDFPIKRLRSVGRISAIVAVAETLGTLLFTFIVAQILGFSYFDSLFIALALSITSTAVTIKILEELNMIRDQSTTLLLGISIVEDILAITILGILQSVAAQEGDVSIVNVVTSILIVGAFIGGTLVIGSRIVPKLVDRLSKVNDYAMILISILGLAFFLSFLAQSIGLSVATGAFLAGVLIAEAKSASVARVITTPLRDMFAALFFISIGALMDISLVPAFLIPAIILVAVSIVSKFGIVSGMLSLAKYGSTTAVRTGIGISAARGELSLVVVKAGQDVGAISNSVFPVLGVVTILTTFLTPYFLKLGKLVKFSSDSTDGTSTTKTPTKSNKDDEHPPKST</sequence>
<evidence type="ECO:0000256" key="3">
    <source>
        <dbReference type="ARBA" id="ARBA00022448"/>
    </source>
</evidence>
<dbReference type="PANTHER" id="PTHR42751">
    <property type="entry name" value="SODIUM/HYDROGEN EXCHANGER FAMILY/TRKA DOMAIN PROTEIN"/>
    <property type="match status" value="1"/>
</dbReference>
<reference evidence="10 11" key="1">
    <citation type="submission" date="2019-02" db="EMBL/GenBank/DDBJ databases">
        <authorList>
            <person name="Lehtovirta-Morley E L."/>
        </authorList>
    </citation>
    <scope>NUCLEOTIDE SEQUENCE [LARGE SCALE GENOMIC DNA]</scope>
    <source>
        <strain evidence="10">NFRAN1</strain>
    </source>
</reference>
<feature type="region of interest" description="Disordered" evidence="7">
    <location>
        <begin position="442"/>
        <end position="468"/>
    </location>
</feature>
<dbReference type="AlphaFoldDB" id="A0A484IC84"/>
<feature type="transmembrane region" description="Helical" evidence="8">
    <location>
        <begin position="328"/>
        <end position="361"/>
    </location>
</feature>
<dbReference type="GO" id="GO:0016020">
    <property type="term" value="C:membrane"/>
    <property type="evidence" value="ECO:0007669"/>
    <property type="project" value="UniProtKB-SubCell"/>
</dbReference>
<evidence type="ECO:0000256" key="5">
    <source>
        <dbReference type="ARBA" id="ARBA00022989"/>
    </source>
</evidence>
<feature type="transmembrane region" description="Helical" evidence="8">
    <location>
        <begin position="144"/>
        <end position="166"/>
    </location>
</feature>
<feature type="transmembrane region" description="Helical" evidence="8">
    <location>
        <begin position="85"/>
        <end position="108"/>
    </location>
</feature>
<evidence type="ECO:0000259" key="9">
    <source>
        <dbReference type="Pfam" id="PF00999"/>
    </source>
</evidence>
<evidence type="ECO:0000256" key="6">
    <source>
        <dbReference type="ARBA" id="ARBA00023136"/>
    </source>
</evidence>